<dbReference type="EMBL" id="JAIZAY010000015">
    <property type="protein sequence ID" value="KAJ8028619.1"/>
    <property type="molecule type" value="Genomic_DNA"/>
</dbReference>
<accession>A0A9Q1GZK3</accession>
<name>A0A9Q1GZK3_HOLLE</name>
<dbReference type="Proteomes" id="UP001152320">
    <property type="component" value="Chromosome 15"/>
</dbReference>
<dbReference type="PANTHER" id="PTHR47331">
    <property type="entry name" value="PHD-TYPE DOMAIN-CONTAINING PROTEIN"/>
    <property type="match status" value="1"/>
</dbReference>
<proteinExistence type="predicted"/>
<gene>
    <name evidence="1" type="ORF">HOLleu_30913</name>
</gene>
<dbReference type="InterPro" id="IPR043128">
    <property type="entry name" value="Rev_trsase/Diguanyl_cyclase"/>
</dbReference>
<evidence type="ECO:0000313" key="2">
    <source>
        <dbReference type="Proteomes" id="UP001152320"/>
    </source>
</evidence>
<dbReference type="Gene3D" id="3.30.70.270">
    <property type="match status" value="1"/>
</dbReference>
<comment type="caution">
    <text evidence="1">The sequence shown here is derived from an EMBL/GenBank/DDBJ whole genome shotgun (WGS) entry which is preliminary data.</text>
</comment>
<dbReference type="OrthoDB" id="6434680at2759"/>
<sequence>MYLQIGVNEVDRSMLRFLWRDLDDNKKPQVYEFCRLAFGLNACPFIAQKVSQHNGEVNKQEFPQAAETVLKSTYMDDSMDSVENEEKGVELYNQLSELWARAGMKARKWLSNSSPFWQKYHRNTGPKKSK</sequence>
<organism evidence="1 2">
    <name type="scientific">Holothuria leucospilota</name>
    <name type="common">Black long sea cucumber</name>
    <name type="synonym">Mertensiothuria leucospilota</name>
    <dbReference type="NCBI Taxonomy" id="206669"/>
    <lineage>
        <taxon>Eukaryota</taxon>
        <taxon>Metazoa</taxon>
        <taxon>Echinodermata</taxon>
        <taxon>Eleutherozoa</taxon>
        <taxon>Echinozoa</taxon>
        <taxon>Holothuroidea</taxon>
        <taxon>Aspidochirotacea</taxon>
        <taxon>Aspidochirotida</taxon>
        <taxon>Holothuriidae</taxon>
        <taxon>Holothuria</taxon>
    </lineage>
</organism>
<dbReference type="SUPFAM" id="SSF56672">
    <property type="entry name" value="DNA/RNA polymerases"/>
    <property type="match status" value="1"/>
</dbReference>
<reference evidence="1" key="1">
    <citation type="submission" date="2021-10" db="EMBL/GenBank/DDBJ databases">
        <title>Tropical sea cucumber genome reveals ecological adaptation and Cuvierian tubules defense mechanism.</title>
        <authorList>
            <person name="Chen T."/>
        </authorList>
    </citation>
    <scope>NUCLEOTIDE SEQUENCE</scope>
    <source>
        <strain evidence="1">Nanhai2018</strain>
        <tissue evidence="1">Muscle</tissue>
    </source>
</reference>
<dbReference type="Gene3D" id="3.10.10.10">
    <property type="entry name" value="HIV Type 1 Reverse Transcriptase, subunit A, domain 1"/>
    <property type="match status" value="1"/>
</dbReference>
<dbReference type="AlphaFoldDB" id="A0A9Q1GZK3"/>
<evidence type="ECO:0000313" key="1">
    <source>
        <dbReference type="EMBL" id="KAJ8028619.1"/>
    </source>
</evidence>
<protein>
    <submittedName>
        <fullName evidence="1">Uncharacterized protein</fullName>
    </submittedName>
</protein>
<dbReference type="InterPro" id="IPR043502">
    <property type="entry name" value="DNA/RNA_pol_sf"/>
</dbReference>
<keyword evidence="2" id="KW-1185">Reference proteome</keyword>